<keyword evidence="1" id="KW-0539">Nucleus</keyword>
<evidence type="ECO:0000313" key="5">
    <source>
        <dbReference type="Proteomes" id="UP001390339"/>
    </source>
</evidence>
<evidence type="ECO:0000256" key="1">
    <source>
        <dbReference type="ARBA" id="ARBA00023242"/>
    </source>
</evidence>
<feature type="domain" description="Zn(2)-C6 fungal-type" evidence="3">
    <location>
        <begin position="242"/>
        <end position="273"/>
    </location>
</feature>
<dbReference type="Proteomes" id="UP001390339">
    <property type="component" value="Unassembled WGS sequence"/>
</dbReference>
<dbReference type="InterPro" id="IPR036864">
    <property type="entry name" value="Zn2-C6_fun-type_DNA-bd_sf"/>
</dbReference>
<sequence>MQASESDIELDNPSSEDSHHALDMVPLSHQPFAPDDGARHEPEAIASAFFEDALPRFDEPIGQFPAPSSTSPTPFTPFYIAHPLTMHTPINAQVEIEIPATPTNSSAAGLKSPPKSPYGSSLSFLEHPSFNEFCNGISGEEASTMESILRGDRTTFSVENHSRKHLRPLAPYSTQAPSVQRATPNLNLTLPFAGELHLPRALETTPGTIRTIPGGLTMAELHPSPSRASGAGSHEKLNVKDACDRCKVKKLKCNEGKPCTKCKSLKSAWDQRYEQAVLLANRCGHDFGKADFIGLSDSLKVSARFSTCVAVTKPES</sequence>
<dbReference type="EMBL" id="JAPCWZ010000007">
    <property type="protein sequence ID" value="KAK8857256.1"/>
    <property type="molecule type" value="Genomic_DNA"/>
</dbReference>
<name>A0ABR2I4I8_9PEZI</name>
<evidence type="ECO:0000259" key="3">
    <source>
        <dbReference type="PROSITE" id="PS50048"/>
    </source>
</evidence>
<dbReference type="SMART" id="SM00066">
    <property type="entry name" value="GAL4"/>
    <property type="match status" value="1"/>
</dbReference>
<dbReference type="CDD" id="cd00067">
    <property type="entry name" value="GAL4"/>
    <property type="match status" value="1"/>
</dbReference>
<feature type="region of interest" description="Disordered" evidence="2">
    <location>
        <begin position="1"/>
        <end position="39"/>
    </location>
</feature>
<accession>A0ABR2I4I8</accession>
<dbReference type="InterPro" id="IPR001138">
    <property type="entry name" value="Zn2Cys6_DnaBD"/>
</dbReference>
<organism evidence="4 5">
    <name type="scientific">Apiospora arundinis</name>
    <dbReference type="NCBI Taxonomy" id="335852"/>
    <lineage>
        <taxon>Eukaryota</taxon>
        <taxon>Fungi</taxon>
        <taxon>Dikarya</taxon>
        <taxon>Ascomycota</taxon>
        <taxon>Pezizomycotina</taxon>
        <taxon>Sordariomycetes</taxon>
        <taxon>Xylariomycetidae</taxon>
        <taxon>Amphisphaeriales</taxon>
        <taxon>Apiosporaceae</taxon>
        <taxon>Apiospora</taxon>
    </lineage>
</organism>
<dbReference type="Gene3D" id="4.10.240.10">
    <property type="entry name" value="Zn(2)-C6 fungal-type DNA-binding domain"/>
    <property type="match status" value="1"/>
</dbReference>
<gene>
    <name evidence="4" type="ORF">PGQ11_013168</name>
</gene>
<keyword evidence="5" id="KW-1185">Reference proteome</keyword>
<protein>
    <recommendedName>
        <fullName evidence="3">Zn(2)-C6 fungal-type domain-containing protein</fullName>
    </recommendedName>
</protein>
<feature type="compositionally biased region" description="Acidic residues" evidence="2">
    <location>
        <begin position="1"/>
        <end position="10"/>
    </location>
</feature>
<dbReference type="PROSITE" id="PS50048">
    <property type="entry name" value="ZN2_CY6_FUNGAL_2"/>
    <property type="match status" value="1"/>
</dbReference>
<evidence type="ECO:0000256" key="2">
    <source>
        <dbReference type="SAM" id="MobiDB-lite"/>
    </source>
</evidence>
<comment type="caution">
    <text evidence="4">The sequence shown here is derived from an EMBL/GenBank/DDBJ whole genome shotgun (WGS) entry which is preliminary data.</text>
</comment>
<evidence type="ECO:0000313" key="4">
    <source>
        <dbReference type="EMBL" id="KAK8857256.1"/>
    </source>
</evidence>
<dbReference type="Pfam" id="PF00172">
    <property type="entry name" value="Zn_clus"/>
    <property type="match status" value="1"/>
</dbReference>
<proteinExistence type="predicted"/>
<reference evidence="4 5" key="1">
    <citation type="journal article" date="2024" name="IMA Fungus">
        <title>Apiospora arundinis, a panoply of carbohydrate-active enzymes and secondary metabolites.</title>
        <authorList>
            <person name="Sorensen T."/>
            <person name="Petersen C."/>
            <person name="Muurmann A.T."/>
            <person name="Christiansen J.V."/>
            <person name="Brundto M.L."/>
            <person name="Overgaard C.K."/>
            <person name="Boysen A.T."/>
            <person name="Wollenberg R.D."/>
            <person name="Larsen T.O."/>
            <person name="Sorensen J.L."/>
            <person name="Nielsen K.L."/>
            <person name="Sondergaard T.E."/>
        </authorList>
    </citation>
    <scope>NUCLEOTIDE SEQUENCE [LARGE SCALE GENOMIC DNA]</scope>
    <source>
        <strain evidence="4 5">AAU 773</strain>
    </source>
</reference>
<dbReference type="SUPFAM" id="SSF57701">
    <property type="entry name" value="Zn2/Cys6 DNA-binding domain"/>
    <property type="match status" value="1"/>
</dbReference>